<dbReference type="RefSeq" id="WP_040753943.1">
    <property type="nucleotide sequence ID" value="NZ_KB902292.1"/>
</dbReference>
<evidence type="ECO:0000313" key="2">
    <source>
        <dbReference type="Proteomes" id="UP000035100"/>
    </source>
</evidence>
<protein>
    <recommendedName>
        <fullName evidence="3">DUF393 domain-containing protein</fullName>
    </recommendedName>
</protein>
<reference evidence="1 2" key="1">
    <citation type="submission" date="2013-01" db="EMBL/GenBank/DDBJ databases">
        <authorList>
            <person name="Fiebig A."/>
            <person name="Goeker M."/>
            <person name="Klenk H.-P.P."/>
        </authorList>
    </citation>
    <scope>NUCLEOTIDE SEQUENCE [LARGE SCALE GENOMIC DNA]</scope>
    <source>
        <strain evidence="1 2">DSM 24838</strain>
    </source>
</reference>
<dbReference type="OrthoDB" id="9785438at2"/>
<dbReference type="EMBL" id="AONG01000010">
    <property type="protein sequence ID" value="KIQ69275.1"/>
    <property type="molecule type" value="Genomic_DNA"/>
</dbReference>
<dbReference type="Proteomes" id="UP000035100">
    <property type="component" value="Unassembled WGS sequence"/>
</dbReference>
<organism evidence="1 2">
    <name type="scientific">Wenxinia marina DSM 24838</name>
    <dbReference type="NCBI Taxonomy" id="1123501"/>
    <lineage>
        <taxon>Bacteria</taxon>
        <taxon>Pseudomonadati</taxon>
        <taxon>Pseudomonadota</taxon>
        <taxon>Alphaproteobacteria</taxon>
        <taxon>Rhodobacterales</taxon>
        <taxon>Roseobacteraceae</taxon>
        <taxon>Wenxinia</taxon>
    </lineage>
</organism>
<evidence type="ECO:0008006" key="3">
    <source>
        <dbReference type="Google" id="ProtNLM"/>
    </source>
</evidence>
<dbReference type="InterPro" id="IPR007263">
    <property type="entry name" value="DCC1-like"/>
</dbReference>
<dbReference type="GO" id="GO:0015035">
    <property type="term" value="F:protein-disulfide reductase activity"/>
    <property type="evidence" value="ECO:0007669"/>
    <property type="project" value="InterPro"/>
</dbReference>
<dbReference type="Pfam" id="PF04134">
    <property type="entry name" value="DCC1-like"/>
    <property type="match status" value="1"/>
</dbReference>
<accession>A0A0D0NLX2</accession>
<name>A0A0D0NLX2_9RHOB</name>
<dbReference type="STRING" id="1123501.Wenmar_02346"/>
<keyword evidence="2" id="KW-1185">Reference proteome</keyword>
<sequence>MKSTSSSGVPEASLIVYDGECVFCQNYVRFVRLRETVGPIELIDARSGDHRVRAFQRQGYDLNEGMLFVHNGTVHHGADAVHKMALLSSSSGLANRMNQVVLSNGTLARLIYPVLKAGRRITLLARGRRQIAPPDEEG</sequence>
<gene>
    <name evidence="1" type="ORF">Wenmar_02346</name>
</gene>
<dbReference type="AlphaFoldDB" id="A0A0D0NLX2"/>
<proteinExistence type="predicted"/>
<comment type="caution">
    <text evidence="1">The sequence shown here is derived from an EMBL/GenBank/DDBJ whole genome shotgun (WGS) entry which is preliminary data.</text>
</comment>
<evidence type="ECO:0000313" key="1">
    <source>
        <dbReference type="EMBL" id="KIQ69275.1"/>
    </source>
</evidence>